<evidence type="ECO:0000256" key="1">
    <source>
        <dbReference type="SAM" id="Phobius"/>
    </source>
</evidence>
<reference evidence="3" key="1">
    <citation type="journal article" date="2019" name="Int. J. Syst. Evol. Microbiol.">
        <title>The Global Catalogue of Microorganisms (GCM) 10K type strain sequencing project: providing services to taxonomists for standard genome sequencing and annotation.</title>
        <authorList>
            <consortium name="The Broad Institute Genomics Platform"/>
            <consortium name="The Broad Institute Genome Sequencing Center for Infectious Disease"/>
            <person name="Wu L."/>
            <person name="Ma J."/>
        </authorList>
    </citation>
    <scope>NUCLEOTIDE SEQUENCE [LARGE SCALE GENOMIC DNA]</scope>
    <source>
        <strain evidence="3">JCM 15608</strain>
    </source>
</reference>
<feature type="transmembrane region" description="Helical" evidence="1">
    <location>
        <begin position="103"/>
        <end position="124"/>
    </location>
</feature>
<gene>
    <name evidence="2" type="ORF">GCM10009111_23430</name>
</gene>
<dbReference type="EMBL" id="BAAAFA010000008">
    <property type="protein sequence ID" value="GAA0819438.1"/>
    <property type="molecule type" value="Genomic_DNA"/>
</dbReference>
<comment type="caution">
    <text evidence="2">The sequence shown here is derived from an EMBL/GenBank/DDBJ whole genome shotgun (WGS) entry which is preliminary data.</text>
</comment>
<evidence type="ECO:0000313" key="3">
    <source>
        <dbReference type="Proteomes" id="UP001500021"/>
    </source>
</evidence>
<organism evidence="2 3">
    <name type="scientific">Colwellia asteriadis</name>
    <dbReference type="NCBI Taxonomy" id="517723"/>
    <lineage>
        <taxon>Bacteria</taxon>
        <taxon>Pseudomonadati</taxon>
        <taxon>Pseudomonadota</taxon>
        <taxon>Gammaproteobacteria</taxon>
        <taxon>Alteromonadales</taxon>
        <taxon>Colwelliaceae</taxon>
        <taxon>Colwellia</taxon>
    </lineage>
</organism>
<protein>
    <submittedName>
        <fullName evidence="2">Uncharacterized protein</fullName>
    </submittedName>
</protein>
<keyword evidence="1" id="KW-0472">Membrane</keyword>
<dbReference type="Proteomes" id="UP001500021">
    <property type="component" value="Unassembled WGS sequence"/>
</dbReference>
<keyword evidence="1" id="KW-1133">Transmembrane helix</keyword>
<proteinExistence type="predicted"/>
<keyword evidence="1" id="KW-0812">Transmembrane</keyword>
<sequence length="137" mass="15765">MFLTGIGLNLLKSTNTYLTVQSELIPENASLASINNENPEVRIVIAQVIYKEFGQPIMYKNKSNDLVIYSPTEDDKKSYRERFTTGVKAKEIIKNTTRQIKEIMYLFGWACGCFLIIFIITFRLEQSKANKSLKQDK</sequence>
<name>A0ABP3WKY6_9GAMM</name>
<evidence type="ECO:0000313" key="2">
    <source>
        <dbReference type="EMBL" id="GAA0819438.1"/>
    </source>
</evidence>
<accession>A0ABP3WKY6</accession>
<keyword evidence="3" id="KW-1185">Reference proteome</keyword>